<dbReference type="InterPro" id="IPR002372">
    <property type="entry name" value="PQQ_rpt_dom"/>
</dbReference>
<evidence type="ECO:0000256" key="2">
    <source>
        <dbReference type="ARBA" id="ARBA00008156"/>
    </source>
</evidence>
<accession>A0AAU7UE59</accession>
<proteinExistence type="inferred from homology"/>
<reference evidence="5" key="1">
    <citation type="submission" date="2024-06" db="EMBL/GenBank/DDBJ databases">
        <title>Draft Genome Sequence of Deinococcus sonorensis Type Strain KR-87, a Biofilm Producing Representative of the Genus Deinococcus.</title>
        <authorList>
            <person name="Boren L.S."/>
            <person name="Grosso R.A."/>
            <person name="Hugenberg-Cox A.N."/>
            <person name="Hill J.T.E."/>
            <person name="Albert C.M."/>
            <person name="Tuohy J.M."/>
        </authorList>
    </citation>
    <scope>NUCLEOTIDE SEQUENCE</scope>
    <source>
        <strain evidence="5">KR-87</strain>
    </source>
</reference>
<name>A0AAU7UE59_9DEIO</name>
<dbReference type="InterPro" id="IPR011047">
    <property type="entry name" value="Quinoprotein_ADH-like_sf"/>
</dbReference>
<dbReference type="Pfam" id="PF01011">
    <property type="entry name" value="PQQ"/>
    <property type="match status" value="1"/>
</dbReference>
<evidence type="ECO:0000259" key="4">
    <source>
        <dbReference type="Pfam" id="PF01011"/>
    </source>
</evidence>
<organism evidence="5">
    <name type="scientific">Deinococcus sonorensis KR-87</name>
    <dbReference type="NCBI Taxonomy" id="694439"/>
    <lineage>
        <taxon>Bacteria</taxon>
        <taxon>Thermotogati</taxon>
        <taxon>Deinococcota</taxon>
        <taxon>Deinococci</taxon>
        <taxon>Deinococcales</taxon>
        <taxon>Deinococcaceae</taxon>
        <taxon>Deinococcus</taxon>
    </lineage>
</organism>
<dbReference type="SUPFAM" id="SSF50998">
    <property type="entry name" value="Quinoprotein alcohol dehydrogenase-like"/>
    <property type="match status" value="1"/>
</dbReference>
<evidence type="ECO:0000313" key="5">
    <source>
        <dbReference type="EMBL" id="XBV86731.1"/>
    </source>
</evidence>
<protein>
    <recommendedName>
        <fullName evidence="4">Pyrrolo-quinoline quinone repeat domain-containing protein</fullName>
    </recommendedName>
</protein>
<gene>
    <name evidence="5" type="ORF">ABOD76_10590</name>
</gene>
<dbReference type="AlphaFoldDB" id="A0AAU7UE59"/>
<feature type="domain" description="Pyrrolo-quinoline quinone repeat" evidence="4">
    <location>
        <begin position="3"/>
        <end position="137"/>
    </location>
</feature>
<sequence>MYAFDTKTGNKVWTFDLIPTGDQPGADSWRKADSTATGGGSVWSSFSLNPTTGQLYMSVGNPAPDFASQYRPGANLYTNSVVALNAETGALDHYYQQIPNDNKDYDTAAAPVLYDLDGKPRVAVATKAGHLFSYDETSKSQVFKQAMITVKNHEKNPTAAGLPICPNYSAGSQWSEPSYMPGGKMLVVNAVDWCGTVKLGEVRLIRGQLFFGGAMSLDPASKAVGNTIAFDAATGKEMWR</sequence>
<dbReference type="RefSeq" id="WP_350244808.1">
    <property type="nucleotide sequence ID" value="NZ_CP158299.1"/>
</dbReference>
<comment type="cofactor">
    <cofactor evidence="1">
        <name>pyrroloquinoline quinone</name>
        <dbReference type="ChEBI" id="CHEBI:58442"/>
    </cofactor>
</comment>
<keyword evidence="3" id="KW-0560">Oxidoreductase</keyword>
<dbReference type="EMBL" id="CP158299">
    <property type="protein sequence ID" value="XBV86731.1"/>
    <property type="molecule type" value="Genomic_DNA"/>
</dbReference>
<comment type="similarity">
    <text evidence="2">Belongs to the bacterial PQQ dehydrogenase family.</text>
</comment>
<dbReference type="PANTHER" id="PTHR32303">
    <property type="entry name" value="QUINOPROTEIN ALCOHOL DEHYDROGENASE (CYTOCHROME C)"/>
    <property type="match status" value="1"/>
</dbReference>
<evidence type="ECO:0000256" key="3">
    <source>
        <dbReference type="ARBA" id="ARBA00023002"/>
    </source>
</evidence>
<dbReference type="KEGG" id="dsc:ABOD76_10590"/>
<dbReference type="Gene3D" id="2.140.10.10">
    <property type="entry name" value="Quinoprotein alcohol dehydrogenase-like superfamily"/>
    <property type="match status" value="1"/>
</dbReference>
<evidence type="ECO:0000256" key="1">
    <source>
        <dbReference type="ARBA" id="ARBA00001931"/>
    </source>
</evidence>
<dbReference type="GO" id="GO:0016491">
    <property type="term" value="F:oxidoreductase activity"/>
    <property type="evidence" value="ECO:0007669"/>
    <property type="project" value="UniProtKB-KW"/>
</dbReference>